<reference evidence="20" key="1">
    <citation type="journal article" date="2020" name="J. Eukaryot. Microbiol.">
        <title>De novo Sequencing, Assembly and Annotation of the Transcriptome for the Free-Living Testate Amoeba Arcella intermedia.</title>
        <authorList>
            <person name="Ribeiro G.M."/>
            <person name="Porfirio-Sousa A.L."/>
            <person name="Maurer-Alcala X.X."/>
            <person name="Katz L.A."/>
            <person name="Lahr D.J.G."/>
        </authorList>
    </citation>
    <scope>NUCLEOTIDE SEQUENCE</scope>
</reference>
<dbReference type="GO" id="GO:0005886">
    <property type="term" value="C:plasma membrane"/>
    <property type="evidence" value="ECO:0007669"/>
    <property type="project" value="TreeGrafter"/>
</dbReference>
<feature type="binding site" evidence="14">
    <location>
        <position position="457"/>
    </location>
    <ligand>
        <name>ATP</name>
        <dbReference type="ChEBI" id="CHEBI:30616"/>
    </ligand>
</feature>
<dbReference type="PROSITE" id="PS00154">
    <property type="entry name" value="ATPASE_E1_E2"/>
    <property type="match status" value="1"/>
</dbReference>
<dbReference type="EMBL" id="GIBP01000232">
    <property type="protein sequence ID" value="NDV29201.1"/>
    <property type="molecule type" value="Transcribed_RNA"/>
</dbReference>
<feature type="binding site" evidence="14">
    <location>
        <position position="498"/>
    </location>
    <ligand>
        <name>ATP</name>
        <dbReference type="ChEBI" id="CHEBI:30616"/>
    </ligand>
</feature>
<dbReference type="NCBIfam" id="TIGR01652">
    <property type="entry name" value="ATPase-Plipid"/>
    <property type="match status" value="1"/>
</dbReference>
<feature type="transmembrane region" description="Helical" evidence="16">
    <location>
        <begin position="889"/>
        <end position="912"/>
    </location>
</feature>
<feature type="binding site" evidence="15">
    <location>
        <position position="377"/>
    </location>
    <ligand>
        <name>Mg(2+)</name>
        <dbReference type="ChEBI" id="CHEBI:18420"/>
    </ligand>
</feature>
<dbReference type="InterPro" id="IPR036412">
    <property type="entry name" value="HAD-like_sf"/>
</dbReference>
<evidence type="ECO:0000256" key="7">
    <source>
        <dbReference type="ARBA" id="ARBA00022840"/>
    </source>
</evidence>
<sequence length="1055" mass="120290">MNDDHQNAISHFPSNKTSTTKYTAYNFVFKNLLEQFRRLANFYFLVIVIIQVIPGISPLTPLASIFPLVFVLTVTAIKDGYEDYKRKKADDEVNEKKVNVLKDGAWSEIAWMDVVVGDIVRVDEGQLIPADVVPLCSSNEKGDVFIETANLDGESGDKLRNCVSETRHCQCDEKDLGALKGCVVTGPPTLLLENFEARYVTADEELVSLNENNILLRGAKLSNTEWVCALVVFTGEETKLVLNQQDSPSKFTHVERRLNKYLLGLFILILVLCLVSSTVGFIWEQHYFISVSYLSIPKDYNPALQWFILTLSFFVLYSLIIPISLYVSMEFVKLWGSLLLIRDESFKDEETGSGLVVKTSNLLEELGQVTHLFSDKTGTLTENRMEFKKCSINGRAYHCPLEEGDKDLLNKGESLLERSEISSFEHNFLLSMALNHYIIVKEIPGSEPQFSSTSPDEEALVEAARRYGYEFVQRDQKKLTLKINGKKEKFKLLAMIEFTSSRKRMSVIIQDGNGTIKLLCKGADNIIFERLADDKANRKLLNITQQHVDFYSTLGLRTLCYSERILDPEEFNEWKQIFDVAQNSIEERKEKVEIAASLIEKDLNLLGATAIEDKLQIWVPETLKSLLKANIKIWVLTGDKQQTAISIGKSCNLITPTTKLLKLNVENEDQCKSTIEKFEKEYQTYKNEDMALVVDGKSLSFAISLDNFVTFALHCSTVICCRVSPIQKAQVVAMVKKHNRDAVTLSIGDGANDVSMIQEADVGVGIRGREGSQASRSADFSIAKFHYLRDLLFIHGRYTYVRVAQLIQYSFYKNISFTILQFYFAIFSGFTGQTLFDSWVISVYNLFFTSWPILIFAIFEKDVPETKLQKYPELYNRTQNNSDFNIKTFCIWTMNAIWHSLVFFFGTLLLWDPVMSSDGTTYDIWGFGNMVVSIVVVTVTLRLAIDTLYWPWMMFVCSIGSIAIYFCFLFIYGEIKGLSNVDGYYLLFLTQSKSVSFWLILLILVIIAILPDICIKWLRLSLDPTDWQIIKEIVRKDKKNARKKQKANYGSVDQI</sequence>
<dbReference type="FunFam" id="3.40.50.1000:FF:000190">
    <property type="entry name" value="Phospholipid-transporting ATPase"/>
    <property type="match status" value="1"/>
</dbReference>
<feature type="binding site" evidence="15">
    <location>
        <position position="753"/>
    </location>
    <ligand>
        <name>Mg(2+)</name>
        <dbReference type="ChEBI" id="CHEBI:18420"/>
    </ligand>
</feature>
<feature type="binding site" evidence="14">
    <location>
        <position position="638"/>
    </location>
    <ligand>
        <name>ATP</name>
        <dbReference type="ChEBI" id="CHEBI:30616"/>
    </ligand>
</feature>
<evidence type="ECO:0000256" key="15">
    <source>
        <dbReference type="PIRSR" id="PIRSR606539-3"/>
    </source>
</evidence>
<evidence type="ECO:0000256" key="2">
    <source>
        <dbReference type="ARBA" id="ARBA00004308"/>
    </source>
</evidence>
<dbReference type="InterPro" id="IPR001757">
    <property type="entry name" value="P_typ_ATPase"/>
</dbReference>
<evidence type="ECO:0000256" key="6">
    <source>
        <dbReference type="ARBA" id="ARBA00022741"/>
    </source>
</evidence>
<feature type="transmembrane region" description="Helical" evidence="16">
    <location>
        <begin position="952"/>
        <end position="975"/>
    </location>
</feature>
<dbReference type="NCBIfam" id="TIGR01494">
    <property type="entry name" value="ATPase_P-type"/>
    <property type="match status" value="1"/>
</dbReference>
<feature type="transmembrane region" description="Helical" evidence="16">
    <location>
        <begin position="261"/>
        <end position="283"/>
    </location>
</feature>
<feature type="binding site" evidence="14">
    <location>
        <position position="521"/>
    </location>
    <ligand>
        <name>ATP</name>
        <dbReference type="ChEBI" id="CHEBI:30616"/>
    </ligand>
</feature>
<feature type="binding site" evidence="15">
    <location>
        <position position="375"/>
    </location>
    <ligand>
        <name>Mg(2+)</name>
        <dbReference type="ChEBI" id="CHEBI:18420"/>
    </ligand>
</feature>
<feature type="transmembrane region" description="Helical" evidence="16">
    <location>
        <begin position="811"/>
        <end position="832"/>
    </location>
</feature>
<name>A0A6B2KX35_9EUKA</name>
<dbReference type="InterPro" id="IPR018303">
    <property type="entry name" value="ATPase_P-typ_P_site"/>
</dbReference>
<evidence type="ECO:0000256" key="9">
    <source>
        <dbReference type="ARBA" id="ARBA00022967"/>
    </source>
</evidence>
<feature type="binding site" evidence="14">
    <location>
        <position position="637"/>
    </location>
    <ligand>
        <name>ATP</name>
        <dbReference type="ChEBI" id="CHEBI:30616"/>
    </ligand>
</feature>
<proteinExistence type="inferred from homology"/>
<protein>
    <recommendedName>
        <fullName evidence="16">Phospholipid-transporting ATPase</fullName>
        <ecNumber evidence="16">7.6.2.1</ecNumber>
    </recommendedName>
</protein>
<evidence type="ECO:0000256" key="14">
    <source>
        <dbReference type="PIRSR" id="PIRSR606539-2"/>
    </source>
</evidence>
<dbReference type="InterPro" id="IPR059000">
    <property type="entry name" value="ATPase_P-type_domA"/>
</dbReference>
<keyword evidence="11 16" id="KW-0472">Membrane</keyword>
<dbReference type="SUPFAM" id="SSF81665">
    <property type="entry name" value="Calcium ATPase, transmembrane domain M"/>
    <property type="match status" value="1"/>
</dbReference>
<dbReference type="InterPro" id="IPR023299">
    <property type="entry name" value="ATPase_P-typ_cyto_dom_N"/>
</dbReference>
<evidence type="ECO:0000256" key="8">
    <source>
        <dbReference type="ARBA" id="ARBA00022842"/>
    </source>
</evidence>
<dbReference type="SUPFAM" id="SSF81653">
    <property type="entry name" value="Calcium ATPase, transduction domain A"/>
    <property type="match status" value="1"/>
</dbReference>
<feature type="binding site" evidence="14">
    <location>
        <position position="377"/>
    </location>
    <ligand>
        <name>ATP</name>
        <dbReference type="ChEBI" id="CHEBI:30616"/>
    </ligand>
</feature>
<dbReference type="SUPFAM" id="SSF56784">
    <property type="entry name" value="HAD-like"/>
    <property type="match status" value="1"/>
</dbReference>
<dbReference type="Gene3D" id="2.70.150.10">
    <property type="entry name" value="Calcium-transporting ATPase, cytoplasmic transduction domain A"/>
    <property type="match status" value="1"/>
</dbReference>
<feature type="transmembrane region" description="Helical" evidence="16">
    <location>
        <begin position="303"/>
        <end position="327"/>
    </location>
</feature>
<dbReference type="GO" id="GO:0000287">
    <property type="term" value="F:magnesium ion binding"/>
    <property type="evidence" value="ECO:0007669"/>
    <property type="project" value="UniProtKB-UniRule"/>
</dbReference>
<feature type="binding site" evidence="14">
    <location>
        <position position="752"/>
    </location>
    <ligand>
        <name>ATP</name>
        <dbReference type="ChEBI" id="CHEBI:30616"/>
    </ligand>
</feature>
<dbReference type="Pfam" id="PF16212">
    <property type="entry name" value="PhoLip_ATPase_C"/>
    <property type="match status" value="1"/>
</dbReference>
<dbReference type="InterPro" id="IPR023214">
    <property type="entry name" value="HAD_sf"/>
</dbReference>
<dbReference type="GO" id="GO:0045332">
    <property type="term" value="P:phospholipid translocation"/>
    <property type="evidence" value="ECO:0007669"/>
    <property type="project" value="TreeGrafter"/>
</dbReference>
<dbReference type="GO" id="GO:0140326">
    <property type="term" value="F:ATPase-coupled intramembrane lipid transporter activity"/>
    <property type="evidence" value="ECO:0007669"/>
    <property type="project" value="UniProtKB-EC"/>
</dbReference>
<feature type="active site" description="4-aspartylphosphate intermediate" evidence="13">
    <location>
        <position position="375"/>
    </location>
</feature>
<organism evidence="20">
    <name type="scientific">Arcella intermedia</name>
    <dbReference type="NCBI Taxonomy" id="1963864"/>
    <lineage>
        <taxon>Eukaryota</taxon>
        <taxon>Amoebozoa</taxon>
        <taxon>Tubulinea</taxon>
        <taxon>Elardia</taxon>
        <taxon>Arcellinida</taxon>
        <taxon>Sphaerothecina</taxon>
        <taxon>Arcellidae</taxon>
        <taxon>Arcella</taxon>
    </lineage>
</organism>
<evidence type="ECO:0000259" key="18">
    <source>
        <dbReference type="Pfam" id="PF16209"/>
    </source>
</evidence>
<dbReference type="InterPro" id="IPR006539">
    <property type="entry name" value="P-type_ATPase_IV"/>
</dbReference>
<feature type="binding site" evidence="14">
    <location>
        <position position="557"/>
    </location>
    <ligand>
        <name>ATP</name>
        <dbReference type="ChEBI" id="CHEBI:30616"/>
    </ligand>
</feature>
<feature type="binding site" evidence="14">
    <location>
        <position position="722"/>
    </location>
    <ligand>
        <name>ATP</name>
        <dbReference type="ChEBI" id="CHEBI:30616"/>
    </ligand>
</feature>
<evidence type="ECO:0000256" key="13">
    <source>
        <dbReference type="PIRSR" id="PIRSR606539-1"/>
    </source>
</evidence>
<evidence type="ECO:0000256" key="3">
    <source>
        <dbReference type="ARBA" id="ARBA00008109"/>
    </source>
</evidence>
<evidence type="ECO:0000256" key="1">
    <source>
        <dbReference type="ARBA" id="ARBA00004141"/>
    </source>
</evidence>
<dbReference type="Pfam" id="PF13246">
    <property type="entry name" value="Cation_ATPase"/>
    <property type="match status" value="1"/>
</dbReference>
<dbReference type="CDD" id="cd02073">
    <property type="entry name" value="P-type_ATPase_APLT_Dnf-like"/>
    <property type="match status" value="1"/>
</dbReference>
<dbReference type="PRINTS" id="PR00119">
    <property type="entry name" value="CATATPASE"/>
</dbReference>
<comment type="cofactor">
    <cofactor evidence="15">
        <name>Mg(2+)</name>
        <dbReference type="ChEBI" id="CHEBI:18420"/>
    </cofactor>
</comment>
<feature type="binding site" evidence="14">
    <location>
        <position position="639"/>
    </location>
    <ligand>
        <name>ATP</name>
        <dbReference type="ChEBI" id="CHEBI:30616"/>
    </ligand>
</feature>
<feature type="transmembrane region" description="Helical" evidence="16">
    <location>
        <begin position="995"/>
        <end position="1015"/>
    </location>
</feature>
<feature type="transmembrane region" description="Helical" evidence="16">
    <location>
        <begin position="924"/>
        <end position="945"/>
    </location>
</feature>
<dbReference type="EC" id="7.6.2.1" evidence="16"/>
<dbReference type="Pfam" id="PF16209">
    <property type="entry name" value="PhoLip_ATPase_N"/>
    <property type="match status" value="1"/>
</dbReference>
<evidence type="ECO:0000259" key="17">
    <source>
        <dbReference type="Pfam" id="PF00122"/>
    </source>
</evidence>
<keyword evidence="6 14" id="KW-0547">Nucleotide-binding</keyword>
<evidence type="ECO:0000256" key="16">
    <source>
        <dbReference type="RuleBase" id="RU362033"/>
    </source>
</evidence>
<comment type="catalytic activity">
    <reaction evidence="12 16">
        <text>ATP + H2O + phospholipidSide 1 = ADP + phosphate + phospholipidSide 2.</text>
        <dbReference type="EC" id="7.6.2.1"/>
    </reaction>
</comment>
<dbReference type="SUPFAM" id="SSF81660">
    <property type="entry name" value="Metal cation-transporting ATPase, ATP-binding domain N"/>
    <property type="match status" value="1"/>
</dbReference>
<evidence type="ECO:0000256" key="10">
    <source>
        <dbReference type="ARBA" id="ARBA00022989"/>
    </source>
</evidence>
<feature type="transmembrane region" description="Helical" evidence="16">
    <location>
        <begin position="62"/>
        <end position="81"/>
    </location>
</feature>
<feature type="binding site" evidence="15">
    <location>
        <position position="749"/>
    </location>
    <ligand>
        <name>Mg(2+)</name>
        <dbReference type="ChEBI" id="CHEBI:18420"/>
    </ligand>
</feature>
<dbReference type="PANTHER" id="PTHR24092">
    <property type="entry name" value="PROBABLE PHOSPHOLIPID-TRANSPORTING ATPASE"/>
    <property type="match status" value="1"/>
</dbReference>
<dbReference type="Gene3D" id="3.40.50.1000">
    <property type="entry name" value="HAD superfamily/HAD-like"/>
    <property type="match status" value="1"/>
</dbReference>
<dbReference type="InterPro" id="IPR008250">
    <property type="entry name" value="ATPase_P-typ_transduc_dom_A_sf"/>
</dbReference>
<feature type="domain" description="P-type ATPase N-terminal" evidence="18">
    <location>
        <begin position="2"/>
        <end position="65"/>
    </location>
</feature>
<dbReference type="InterPro" id="IPR032630">
    <property type="entry name" value="P_typ_ATPase_c"/>
</dbReference>
<dbReference type="PANTHER" id="PTHR24092:SF175">
    <property type="entry name" value="PHOSPHOLIPID-TRANSPORTING ATPASE"/>
    <property type="match status" value="1"/>
</dbReference>
<dbReference type="SFLD" id="SFLDG00002">
    <property type="entry name" value="C1.7:_P-type_atpase_like"/>
    <property type="match status" value="1"/>
</dbReference>
<keyword evidence="9 16" id="KW-1278">Translocase</keyword>
<keyword evidence="7 14" id="KW-0067">ATP-binding</keyword>
<feature type="binding site" evidence="14">
    <location>
        <position position="728"/>
    </location>
    <ligand>
        <name>ATP</name>
        <dbReference type="ChEBI" id="CHEBI:30616"/>
    </ligand>
</feature>
<dbReference type="Pfam" id="PF00122">
    <property type="entry name" value="E1-E2_ATPase"/>
    <property type="match status" value="1"/>
</dbReference>
<keyword evidence="8 15" id="KW-0460">Magnesium</keyword>
<comment type="similarity">
    <text evidence="3 16">Belongs to the cation transport ATPase (P-type) (TC 3.A.3) family. Type IV subfamily.</text>
</comment>
<keyword evidence="5 15" id="KW-0479">Metal-binding</keyword>
<feature type="binding site" evidence="14">
    <location>
        <position position="753"/>
    </location>
    <ligand>
        <name>ATP</name>
        <dbReference type="ChEBI" id="CHEBI:30616"/>
    </ligand>
</feature>
<dbReference type="SFLD" id="SFLDF00027">
    <property type="entry name" value="p-type_atpase"/>
    <property type="match status" value="1"/>
</dbReference>
<evidence type="ECO:0000256" key="4">
    <source>
        <dbReference type="ARBA" id="ARBA00022692"/>
    </source>
</evidence>
<evidence type="ECO:0000256" key="12">
    <source>
        <dbReference type="ARBA" id="ARBA00034036"/>
    </source>
</evidence>
<dbReference type="InterPro" id="IPR032631">
    <property type="entry name" value="P-type_ATPase_N"/>
</dbReference>
<evidence type="ECO:0000256" key="11">
    <source>
        <dbReference type="ARBA" id="ARBA00023136"/>
    </source>
</evidence>
<keyword evidence="10 16" id="KW-1133">Transmembrane helix</keyword>
<feature type="domain" description="P-type ATPase C-terminal" evidence="19">
    <location>
        <begin position="776"/>
        <end position="1024"/>
    </location>
</feature>
<dbReference type="GO" id="GO:0016887">
    <property type="term" value="F:ATP hydrolysis activity"/>
    <property type="evidence" value="ECO:0007669"/>
    <property type="project" value="InterPro"/>
</dbReference>
<feature type="transmembrane region" description="Helical" evidence="16">
    <location>
        <begin position="838"/>
        <end position="859"/>
    </location>
</feature>
<feature type="binding site" evidence="14">
    <location>
        <position position="375"/>
    </location>
    <ligand>
        <name>ATP</name>
        <dbReference type="ChEBI" id="CHEBI:30616"/>
    </ligand>
</feature>
<feature type="domain" description="P-type ATPase A" evidence="17">
    <location>
        <begin position="94"/>
        <end position="155"/>
    </location>
</feature>
<feature type="binding site" evidence="14">
    <location>
        <position position="376"/>
    </location>
    <ligand>
        <name>ATP</name>
        <dbReference type="ChEBI" id="CHEBI:30616"/>
    </ligand>
</feature>
<dbReference type="Gene3D" id="3.40.1110.10">
    <property type="entry name" value="Calcium-transporting ATPase, cytoplasmic domain N"/>
    <property type="match status" value="1"/>
</dbReference>
<evidence type="ECO:0000259" key="19">
    <source>
        <dbReference type="Pfam" id="PF16212"/>
    </source>
</evidence>
<comment type="subcellular location">
    <subcellularLocation>
        <location evidence="2">Endomembrane system</location>
    </subcellularLocation>
    <subcellularLocation>
        <location evidence="1 16">Membrane</location>
        <topology evidence="1 16">Multi-pass membrane protein</topology>
    </subcellularLocation>
</comment>
<feature type="transmembrane region" description="Helical" evidence="16">
    <location>
        <begin position="39"/>
        <end position="56"/>
    </location>
</feature>
<dbReference type="InterPro" id="IPR023298">
    <property type="entry name" value="ATPase_P-typ_TM_dom_sf"/>
</dbReference>
<evidence type="ECO:0000313" key="20">
    <source>
        <dbReference type="EMBL" id="NDV29201.1"/>
    </source>
</evidence>
<dbReference type="SFLD" id="SFLDS00003">
    <property type="entry name" value="Haloacid_Dehalogenase"/>
    <property type="match status" value="1"/>
</dbReference>
<dbReference type="GO" id="GO:0005524">
    <property type="term" value="F:ATP binding"/>
    <property type="evidence" value="ECO:0007669"/>
    <property type="project" value="UniProtKB-UniRule"/>
</dbReference>
<accession>A0A6B2KX35</accession>
<keyword evidence="4 16" id="KW-0812">Transmembrane</keyword>
<dbReference type="InterPro" id="IPR044492">
    <property type="entry name" value="P_typ_ATPase_HD_dom"/>
</dbReference>
<evidence type="ECO:0000256" key="5">
    <source>
        <dbReference type="ARBA" id="ARBA00022723"/>
    </source>
</evidence>
<dbReference type="AlphaFoldDB" id="A0A6B2KX35"/>